<comment type="caution">
    <text evidence="1">The sequence shown here is derived from an EMBL/GenBank/DDBJ whole genome shotgun (WGS) entry which is preliminary data.</text>
</comment>
<evidence type="ECO:0000313" key="2">
    <source>
        <dbReference type="Proteomes" id="UP000799755"/>
    </source>
</evidence>
<name>A0ACB6QU19_9PLEO</name>
<evidence type="ECO:0000313" key="1">
    <source>
        <dbReference type="EMBL" id="KAF2469580.1"/>
    </source>
</evidence>
<accession>A0ACB6QU19</accession>
<gene>
    <name evidence="1" type="ORF">BDR25DRAFT_356312</name>
</gene>
<dbReference type="Proteomes" id="UP000799755">
    <property type="component" value="Unassembled WGS sequence"/>
</dbReference>
<sequence length="449" mass="49739">MIVLDISRPGLPKFVGLKRSQQKTCIDIPLRFWVTYVWIRISRFTWGHLRLGKLLVLLLLYAVKFNTFRYAHFFFLGLRLLEPMHLKVSQDAREKSHVNAGAQDHALFEVVKSVFWCTGWALVCPVTAWLDMGLVFALAELSDLHHLLQSRALYPAQSVSSALWQRRPHLLTLLDLPGKEAANRMTTSQPAKRNCGCIVGQSNLGSGSITLISSLAAQVHDGLVYDLPLWRIAITALQLENSTVVASFPKGSPRPLKKRIQYNLHTSSLPSSTPYGHANIKICICISHPIPSHNMHLLLKYHTGLSPTMIIDILPAGRYPGLCSCVDLIHEDVRKESRRRVWPLESHGAKPSLELFLAATATAPLPPPHLLAPRKTHPSPPFPPASLRTAVYHLPSHGTVTSASPHSLAPVDNSPHSPLCPLSPILTSHKAAKCSELDTRFSTACFIVL</sequence>
<keyword evidence="2" id="KW-1185">Reference proteome</keyword>
<protein>
    <submittedName>
        <fullName evidence="1">Uncharacterized protein</fullName>
    </submittedName>
</protein>
<organism evidence="1 2">
    <name type="scientific">Lindgomyces ingoldianus</name>
    <dbReference type="NCBI Taxonomy" id="673940"/>
    <lineage>
        <taxon>Eukaryota</taxon>
        <taxon>Fungi</taxon>
        <taxon>Dikarya</taxon>
        <taxon>Ascomycota</taxon>
        <taxon>Pezizomycotina</taxon>
        <taxon>Dothideomycetes</taxon>
        <taxon>Pleosporomycetidae</taxon>
        <taxon>Pleosporales</taxon>
        <taxon>Lindgomycetaceae</taxon>
        <taxon>Lindgomyces</taxon>
    </lineage>
</organism>
<reference evidence="1" key="1">
    <citation type="journal article" date="2020" name="Stud. Mycol.">
        <title>101 Dothideomycetes genomes: a test case for predicting lifestyles and emergence of pathogens.</title>
        <authorList>
            <person name="Haridas S."/>
            <person name="Albert R."/>
            <person name="Binder M."/>
            <person name="Bloem J."/>
            <person name="Labutti K."/>
            <person name="Salamov A."/>
            <person name="Andreopoulos B."/>
            <person name="Baker S."/>
            <person name="Barry K."/>
            <person name="Bills G."/>
            <person name="Bluhm B."/>
            <person name="Cannon C."/>
            <person name="Castanera R."/>
            <person name="Culley D."/>
            <person name="Daum C."/>
            <person name="Ezra D."/>
            <person name="Gonzalez J."/>
            <person name="Henrissat B."/>
            <person name="Kuo A."/>
            <person name="Liang C."/>
            <person name="Lipzen A."/>
            <person name="Lutzoni F."/>
            <person name="Magnuson J."/>
            <person name="Mondo S."/>
            <person name="Nolan M."/>
            <person name="Ohm R."/>
            <person name="Pangilinan J."/>
            <person name="Park H.-J."/>
            <person name="Ramirez L."/>
            <person name="Alfaro M."/>
            <person name="Sun H."/>
            <person name="Tritt A."/>
            <person name="Yoshinaga Y."/>
            <person name="Zwiers L.-H."/>
            <person name="Turgeon B."/>
            <person name="Goodwin S."/>
            <person name="Spatafora J."/>
            <person name="Crous P."/>
            <person name="Grigoriev I."/>
        </authorList>
    </citation>
    <scope>NUCLEOTIDE SEQUENCE</scope>
    <source>
        <strain evidence="1">ATCC 200398</strain>
    </source>
</reference>
<dbReference type="EMBL" id="MU003511">
    <property type="protein sequence ID" value="KAF2469580.1"/>
    <property type="molecule type" value="Genomic_DNA"/>
</dbReference>
<proteinExistence type="predicted"/>